<feature type="transmembrane region" description="Helical" evidence="8">
    <location>
        <begin position="228"/>
        <end position="246"/>
    </location>
</feature>
<feature type="transmembrane region" description="Helical" evidence="8">
    <location>
        <begin position="7"/>
        <end position="40"/>
    </location>
</feature>
<dbReference type="InterPro" id="IPR052017">
    <property type="entry name" value="TSUP"/>
</dbReference>
<dbReference type="GO" id="GO:0005886">
    <property type="term" value="C:plasma membrane"/>
    <property type="evidence" value="ECO:0007669"/>
    <property type="project" value="UniProtKB-SubCell"/>
</dbReference>
<feature type="transmembrane region" description="Helical" evidence="8">
    <location>
        <begin position="76"/>
        <end position="94"/>
    </location>
</feature>
<keyword evidence="10" id="KW-1185">Reference proteome</keyword>
<evidence type="ECO:0000313" key="10">
    <source>
        <dbReference type="Proteomes" id="UP000198778"/>
    </source>
</evidence>
<feature type="transmembrane region" description="Helical" evidence="8">
    <location>
        <begin position="169"/>
        <end position="188"/>
    </location>
</feature>
<dbReference type="PANTHER" id="PTHR30269:SF23">
    <property type="entry name" value="MEMBRANE TRANSPORTER PROTEIN YDHB-RELATED"/>
    <property type="match status" value="1"/>
</dbReference>
<comment type="similarity">
    <text evidence="2 8">Belongs to the 4-toluene sulfonate uptake permease (TSUP) (TC 2.A.102) family.</text>
</comment>
<dbReference type="Pfam" id="PF01925">
    <property type="entry name" value="TauE"/>
    <property type="match status" value="1"/>
</dbReference>
<dbReference type="EMBL" id="FNIL01000019">
    <property type="protein sequence ID" value="SDO57323.1"/>
    <property type="molecule type" value="Genomic_DNA"/>
</dbReference>
<reference evidence="10" key="1">
    <citation type="submission" date="2016-10" db="EMBL/GenBank/DDBJ databases">
        <authorList>
            <person name="Varghese N."/>
            <person name="Submissions S."/>
        </authorList>
    </citation>
    <scope>NUCLEOTIDE SEQUENCE [LARGE SCALE GENOMIC DNA]</scope>
    <source>
        <strain evidence="10">CGMCC 1.10369</strain>
    </source>
</reference>
<dbReference type="STRING" id="745820.SAMN04488053_1195"/>
<feature type="transmembrane region" description="Helical" evidence="8">
    <location>
        <begin position="46"/>
        <end position="64"/>
    </location>
</feature>
<evidence type="ECO:0000256" key="1">
    <source>
        <dbReference type="ARBA" id="ARBA00004651"/>
    </source>
</evidence>
<keyword evidence="6 8" id="KW-1133">Transmembrane helix</keyword>
<keyword evidence="3" id="KW-0813">Transport</keyword>
<evidence type="ECO:0000256" key="4">
    <source>
        <dbReference type="ARBA" id="ARBA00022475"/>
    </source>
</evidence>
<dbReference type="Proteomes" id="UP000198778">
    <property type="component" value="Unassembled WGS sequence"/>
</dbReference>
<evidence type="ECO:0000256" key="7">
    <source>
        <dbReference type="ARBA" id="ARBA00023136"/>
    </source>
</evidence>
<keyword evidence="7 8" id="KW-0472">Membrane</keyword>
<dbReference type="InterPro" id="IPR002781">
    <property type="entry name" value="TM_pro_TauE-like"/>
</dbReference>
<dbReference type="OrthoDB" id="9801058at2"/>
<evidence type="ECO:0000256" key="5">
    <source>
        <dbReference type="ARBA" id="ARBA00022692"/>
    </source>
</evidence>
<feature type="transmembrane region" description="Helical" evidence="8">
    <location>
        <begin position="200"/>
        <end position="222"/>
    </location>
</feature>
<gene>
    <name evidence="9" type="ORF">SAMN04488053_1195</name>
</gene>
<feature type="transmembrane region" description="Helical" evidence="8">
    <location>
        <begin position="132"/>
        <end position="163"/>
    </location>
</feature>
<evidence type="ECO:0000256" key="8">
    <source>
        <dbReference type="RuleBase" id="RU363041"/>
    </source>
</evidence>
<keyword evidence="4 8" id="KW-1003">Cell membrane</keyword>
<comment type="subcellular location">
    <subcellularLocation>
        <location evidence="1 8">Cell membrane</location>
        <topology evidence="1 8">Multi-pass membrane protein</topology>
    </subcellularLocation>
</comment>
<organism evidence="9 10">
    <name type="scientific">Alkalicoccus daliensis</name>
    <dbReference type="NCBI Taxonomy" id="745820"/>
    <lineage>
        <taxon>Bacteria</taxon>
        <taxon>Bacillati</taxon>
        <taxon>Bacillota</taxon>
        <taxon>Bacilli</taxon>
        <taxon>Bacillales</taxon>
        <taxon>Bacillaceae</taxon>
        <taxon>Alkalicoccus</taxon>
    </lineage>
</organism>
<accession>A0A1H0KND9</accession>
<dbReference type="AlphaFoldDB" id="A0A1H0KND9"/>
<proteinExistence type="inferred from homology"/>
<sequence>MDLNLTALLIVIGCGLLIGISKTGLPTLGIFVVAVMATVFPARESIGIVLPMLIIADIVAVTYYRRNADWATLFRLIPWVSGGLLLGFLFLFFIDTSRAIEIALGIIVISMVLLQIRNSLVKNKKASGDYSTVFLVFIGTLAGFTTMIGNAAGPVMAIFLLAAGLQKRAFIGTGAWFFLAVNLIKVPLYSSLGLITADTLILNAWMIPAILIGTWIGIRLLQHIPQKWFNYSILILALLGGIRLFIGA</sequence>
<dbReference type="PANTHER" id="PTHR30269">
    <property type="entry name" value="TRANSMEMBRANE PROTEIN YFCA"/>
    <property type="match status" value="1"/>
</dbReference>
<evidence type="ECO:0000256" key="6">
    <source>
        <dbReference type="ARBA" id="ARBA00022989"/>
    </source>
</evidence>
<evidence type="ECO:0000256" key="3">
    <source>
        <dbReference type="ARBA" id="ARBA00022448"/>
    </source>
</evidence>
<evidence type="ECO:0000313" key="9">
    <source>
        <dbReference type="EMBL" id="SDO57323.1"/>
    </source>
</evidence>
<name>A0A1H0KND9_9BACI</name>
<feature type="transmembrane region" description="Helical" evidence="8">
    <location>
        <begin position="100"/>
        <end position="120"/>
    </location>
</feature>
<protein>
    <recommendedName>
        <fullName evidence="8">Probable membrane transporter protein</fullName>
    </recommendedName>
</protein>
<keyword evidence="5 8" id="KW-0812">Transmembrane</keyword>
<evidence type="ECO:0000256" key="2">
    <source>
        <dbReference type="ARBA" id="ARBA00009142"/>
    </source>
</evidence>
<dbReference type="RefSeq" id="WP_090844438.1">
    <property type="nucleotide sequence ID" value="NZ_FNIL01000019.1"/>
</dbReference>